<keyword evidence="2" id="KW-0489">Methyltransferase</keyword>
<reference evidence="2 3" key="1">
    <citation type="submission" date="2020-06" db="EMBL/GenBank/DDBJ databases">
        <title>Methanolobus halotolerans sp. nov., isolated from a saline lake Tus in Siberia.</title>
        <authorList>
            <person name="Shen Y."/>
            <person name="Chen S.-C."/>
            <person name="Lai M.-C."/>
            <person name="Huang H.-H."/>
            <person name="Chiu H.-H."/>
            <person name="Tang S.-L."/>
            <person name="Rogozin D.Y."/>
            <person name="Degermendzhy A.G."/>
        </authorList>
    </citation>
    <scope>NUCLEOTIDE SEQUENCE [LARGE SCALE GENOMIC DNA]</scope>
    <source>
        <strain evidence="2 3">DSM 21339</strain>
    </source>
</reference>
<dbReference type="EMBL" id="CP058215">
    <property type="protein sequence ID" value="QLC49144.1"/>
    <property type="molecule type" value="Genomic_DNA"/>
</dbReference>
<name>A0A7D5I3R3_9EURY</name>
<dbReference type="AlphaFoldDB" id="A0A7D5I3R3"/>
<feature type="domain" description="Methyltransferase" evidence="1">
    <location>
        <begin position="40"/>
        <end position="192"/>
    </location>
</feature>
<dbReference type="InterPro" id="IPR025714">
    <property type="entry name" value="Methyltranfer_dom"/>
</dbReference>
<dbReference type="Gene3D" id="6.10.140.1580">
    <property type="match status" value="1"/>
</dbReference>
<dbReference type="GO" id="GO:0032259">
    <property type="term" value="P:methylation"/>
    <property type="evidence" value="ECO:0007669"/>
    <property type="project" value="UniProtKB-KW"/>
</dbReference>
<evidence type="ECO:0000259" key="1">
    <source>
        <dbReference type="Pfam" id="PF13847"/>
    </source>
</evidence>
<dbReference type="GO" id="GO:0008168">
    <property type="term" value="F:methyltransferase activity"/>
    <property type="evidence" value="ECO:0007669"/>
    <property type="project" value="UniProtKB-KW"/>
</dbReference>
<dbReference type="SUPFAM" id="SSF53335">
    <property type="entry name" value="S-adenosyl-L-methionine-dependent methyltransferases"/>
    <property type="match status" value="1"/>
</dbReference>
<dbReference type="PANTHER" id="PTHR44068:SF11">
    <property type="entry name" value="GERANYL DIPHOSPHATE 2-C-METHYLTRANSFERASE"/>
    <property type="match status" value="1"/>
</dbReference>
<keyword evidence="3" id="KW-1185">Reference proteome</keyword>
<evidence type="ECO:0000313" key="3">
    <source>
        <dbReference type="Proteomes" id="UP000509594"/>
    </source>
</evidence>
<keyword evidence="2" id="KW-0808">Transferase</keyword>
<accession>A0A7D5I3R3</accession>
<dbReference type="InterPro" id="IPR050447">
    <property type="entry name" value="Erg6_SMT_methyltransf"/>
</dbReference>
<organism evidence="2 3">
    <name type="scientific">Methanolobus zinderi</name>
    <dbReference type="NCBI Taxonomy" id="536044"/>
    <lineage>
        <taxon>Archaea</taxon>
        <taxon>Methanobacteriati</taxon>
        <taxon>Methanobacteriota</taxon>
        <taxon>Stenosarchaea group</taxon>
        <taxon>Methanomicrobia</taxon>
        <taxon>Methanosarcinales</taxon>
        <taxon>Methanosarcinaceae</taxon>
        <taxon>Methanolobus</taxon>
    </lineage>
</organism>
<gene>
    <name evidence="2" type="ORF">HWN40_02105</name>
</gene>
<proteinExistence type="predicted"/>
<dbReference type="CDD" id="cd02440">
    <property type="entry name" value="AdoMet_MTases"/>
    <property type="match status" value="1"/>
</dbReference>
<sequence>MPSLKSHDYVHGYSERESARLNDQANTLEELLHSDTKYSPGSAVLEAGCGIGAQTVILSKNSPKAKITSIDISEESLNLAKERAARDGVTNVEFRVENIFDLPFEDESFDHVFVCFVLEHLKEPVKALASLRRVLKKGGTITVIEGDHGSCFFHPETEDAVKAWNSLIEVQARLGGDSLIGRQVYPLLKKAGFSDIRVSPRMVYSDSSRPHMEEGFVRRTIIPMVEGVRESAIEMGIIDVETFDRGIEDLHRTAGEYGTFNYMFFKGVGRK</sequence>
<dbReference type="Pfam" id="PF13847">
    <property type="entry name" value="Methyltransf_31"/>
    <property type="match status" value="1"/>
</dbReference>
<evidence type="ECO:0000313" key="2">
    <source>
        <dbReference type="EMBL" id="QLC49144.1"/>
    </source>
</evidence>
<dbReference type="GeneID" id="55820430"/>
<dbReference type="OrthoDB" id="147504at2157"/>
<protein>
    <submittedName>
        <fullName evidence="2">Methyltransferase domain-containing protein</fullName>
    </submittedName>
</protein>
<dbReference type="PANTHER" id="PTHR44068">
    <property type="entry name" value="ZGC:194242"/>
    <property type="match status" value="1"/>
</dbReference>
<dbReference type="KEGG" id="mzi:HWN40_02105"/>
<dbReference type="RefSeq" id="WP_176964207.1">
    <property type="nucleotide sequence ID" value="NZ_CP058215.1"/>
</dbReference>
<dbReference type="Proteomes" id="UP000509594">
    <property type="component" value="Chromosome"/>
</dbReference>
<dbReference type="Gene3D" id="3.40.50.150">
    <property type="entry name" value="Vaccinia Virus protein VP39"/>
    <property type="match status" value="1"/>
</dbReference>
<dbReference type="InterPro" id="IPR029063">
    <property type="entry name" value="SAM-dependent_MTases_sf"/>
</dbReference>